<keyword evidence="2 6" id="KW-0690">Ribosome biogenesis</keyword>
<dbReference type="InterPro" id="IPR027417">
    <property type="entry name" value="P-loop_NTPase"/>
</dbReference>
<dbReference type="EMBL" id="CAUYUE010000012">
    <property type="protein sequence ID" value="CAK0785229.1"/>
    <property type="molecule type" value="Genomic_DNA"/>
</dbReference>
<dbReference type="PROSITE" id="PS51710">
    <property type="entry name" value="G_OBG"/>
    <property type="match status" value="1"/>
</dbReference>
<dbReference type="GO" id="GO:0005730">
    <property type="term" value="C:nucleolus"/>
    <property type="evidence" value="ECO:0007669"/>
    <property type="project" value="UniProtKB-SubCell"/>
</dbReference>
<dbReference type="InterPro" id="IPR006073">
    <property type="entry name" value="GTP-bd"/>
</dbReference>
<dbReference type="FunFam" id="1.20.120.1190:FF:000001">
    <property type="entry name" value="Nucleolar GTP-binding protein 1"/>
    <property type="match status" value="1"/>
</dbReference>
<dbReference type="InterPro" id="IPR012973">
    <property type="entry name" value="NOG_C"/>
</dbReference>
<feature type="compositionally biased region" description="Basic residues" evidence="7">
    <location>
        <begin position="555"/>
        <end position="568"/>
    </location>
</feature>
<evidence type="ECO:0000256" key="5">
    <source>
        <dbReference type="ARBA" id="ARBA00023242"/>
    </source>
</evidence>
<comment type="caution">
    <text evidence="9">The sequence shown here is derived from an EMBL/GenBank/DDBJ whole genome shotgun (WGS) entry which is preliminary data.</text>
</comment>
<dbReference type="CDD" id="cd01897">
    <property type="entry name" value="NOG"/>
    <property type="match status" value="1"/>
</dbReference>
<gene>
    <name evidence="9" type="ORF">CVIRNUC_008435</name>
</gene>
<evidence type="ECO:0000256" key="3">
    <source>
        <dbReference type="ARBA" id="ARBA00022741"/>
    </source>
</evidence>
<dbReference type="PANTHER" id="PTHR45759">
    <property type="entry name" value="NUCLEOLAR GTP-BINDING PROTEIN 1"/>
    <property type="match status" value="1"/>
</dbReference>
<keyword evidence="10" id="KW-1185">Reference proteome</keyword>
<feature type="region of interest" description="Disordered" evidence="7">
    <location>
        <begin position="555"/>
        <end position="580"/>
    </location>
</feature>
<comment type="similarity">
    <text evidence="6">Belongs to the TRAFAC class OBG-HflX-like GTPase superfamily. OBG GTPase family. NOG subfamily.</text>
</comment>
<proteinExistence type="inferred from homology"/>
<feature type="domain" description="OBG-type G" evidence="8">
    <location>
        <begin position="169"/>
        <end position="350"/>
    </location>
</feature>
<accession>A0AAV1IDS5</accession>
<dbReference type="InterPro" id="IPR031167">
    <property type="entry name" value="G_OBG"/>
</dbReference>
<keyword evidence="3" id="KW-0547">Nucleotide-binding</keyword>
<evidence type="ECO:0000259" key="8">
    <source>
        <dbReference type="PROSITE" id="PS51710"/>
    </source>
</evidence>
<evidence type="ECO:0000313" key="9">
    <source>
        <dbReference type="EMBL" id="CAK0785229.1"/>
    </source>
</evidence>
<evidence type="ECO:0000256" key="2">
    <source>
        <dbReference type="ARBA" id="ARBA00022517"/>
    </source>
</evidence>
<sequence>MVLYNLKTIQVVPTGKDFIDIVLSKTQRQTPTVVHNGWPINRIRQFYMRKVKFTQSSWHDKLTKILEDFPKVDDMHPFFGDLLNVLYDRDHYKLALGQLHTARSLIDKVAQDYVRLMKYGDSLYRCKELKRAALGRMCTIMKKQGPSLAYLEQVRQHMSRLPAIEPNTRTLLVCGYPNVGKSSFMNKVTRADVDVQPYAFTTKSLFVGHMDYRYLRWQVIDTPGILDRPLEERNTIEMQSITALAHLRAAVLYVLDVSEQCGHSLAQQAALFHSIKPLFANKPLLVVANKVDATQLDSLAAEDRALIDEMVSEAAKMSGMAPEDAKLLSMSTLTEQGVMEVRQVACDRLLASRVEQKLQGKRIQDVAFRMHVAQPKPRDRAGRPPVIPAGLAAQRARMGAGEKKRTEKDVEEENGGAGVYSADLRKHYMLDNPAWKRDIMPEIIDGKNIMDYVDPDIEAKLEALEMEEEALAAAAAVEANEMDIDDLTQEQRELLKRIQARRVVVVREHRLKKGAANNQAIVPRRNDPRRISNTQNMKASLERVGLDASKAVARARSRSVSRVGRKRTRDAPAGGAEAMDVDGSQALEQKRIHSAKSRSMSRGRALSTAKPIEGSGLKNMAQKNKAIKMGDRAQRRMGKMARRGEGDRHIPDLKPKHLMSGKRGIGKTDRR</sequence>
<keyword evidence="4" id="KW-0342">GTP-binding</keyword>
<keyword evidence="5 6" id="KW-0539">Nucleus</keyword>
<dbReference type="Pfam" id="PF17835">
    <property type="entry name" value="NOG1_N"/>
    <property type="match status" value="1"/>
</dbReference>
<dbReference type="InterPro" id="IPR041623">
    <property type="entry name" value="NOG1_N"/>
</dbReference>
<dbReference type="Gene3D" id="3.40.50.300">
    <property type="entry name" value="P-loop containing nucleotide triphosphate hydrolases"/>
    <property type="match status" value="1"/>
</dbReference>
<dbReference type="Proteomes" id="UP001314263">
    <property type="component" value="Unassembled WGS sequence"/>
</dbReference>
<comment type="subcellular location">
    <subcellularLocation>
        <location evidence="1 6">Nucleus</location>
        <location evidence="1 6">Nucleolus</location>
    </subcellularLocation>
</comment>
<dbReference type="PIRSF" id="PIRSF038919">
    <property type="entry name" value="NOG1"/>
    <property type="match status" value="1"/>
</dbReference>
<evidence type="ECO:0000256" key="7">
    <source>
        <dbReference type="SAM" id="MobiDB-lite"/>
    </source>
</evidence>
<comment type="function">
    <text evidence="6">Involved in the biogenesis of the 60S ribosomal subunit.</text>
</comment>
<evidence type="ECO:0000256" key="4">
    <source>
        <dbReference type="ARBA" id="ARBA00023134"/>
    </source>
</evidence>
<dbReference type="PRINTS" id="PR00326">
    <property type="entry name" value="GTP1OBG"/>
</dbReference>
<evidence type="ECO:0000256" key="6">
    <source>
        <dbReference type="PIRNR" id="PIRNR038919"/>
    </source>
</evidence>
<dbReference type="GO" id="GO:0005525">
    <property type="term" value="F:GTP binding"/>
    <property type="evidence" value="ECO:0007669"/>
    <property type="project" value="UniProtKB-KW"/>
</dbReference>
<protein>
    <recommendedName>
        <fullName evidence="6">Nucleolar GTP-binding protein 1</fullName>
    </recommendedName>
</protein>
<evidence type="ECO:0000256" key="1">
    <source>
        <dbReference type="ARBA" id="ARBA00004604"/>
    </source>
</evidence>
<organism evidence="9 10">
    <name type="scientific">Coccomyxa viridis</name>
    <dbReference type="NCBI Taxonomy" id="1274662"/>
    <lineage>
        <taxon>Eukaryota</taxon>
        <taxon>Viridiplantae</taxon>
        <taxon>Chlorophyta</taxon>
        <taxon>core chlorophytes</taxon>
        <taxon>Trebouxiophyceae</taxon>
        <taxon>Trebouxiophyceae incertae sedis</taxon>
        <taxon>Coccomyxaceae</taxon>
        <taxon>Coccomyxa</taxon>
    </lineage>
</organism>
<feature type="compositionally biased region" description="Basic and acidic residues" evidence="7">
    <location>
        <begin position="642"/>
        <end position="655"/>
    </location>
</feature>
<dbReference type="Gene3D" id="1.20.120.1190">
    <property type="match status" value="1"/>
</dbReference>
<dbReference type="Pfam" id="PF06858">
    <property type="entry name" value="NOG1"/>
    <property type="match status" value="1"/>
</dbReference>
<reference evidence="9 10" key="1">
    <citation type="submission" date="2023-10" db="EMBL/GenBank/DDBJ databases">
        <authorList>
            <person name="Maclean D."/>
            <person name="Macfadyen A."/>
        </authorList>
    </citation>
    <scope>NUCLEOTIDE SEQUENCE [LARGE SCALE GENOMIC DNA]</scope>
</reference>
<dbReference type="Pfam" id="PF08155">
    <property type="entry name" value="NOGCT"/>
    <property type="match status" value="1"/>
</dbReference>
<evidence type="ECO:0000313" key="10">
    <source>
        <dbReference type="Proteomes" id="UP001314263"/>
    </source>
</evidence>
<dbReference type="InterPro" id="IPR010674">
    <property type="entry name" value="NOG1_Rossman_fold_dom"/>
</dbReference>
<dbReference type="GO" id="GO:0042254">
    <property type="term" value="P:ribosome biogenesis"/>
    <property type="evidence" value="ECO:0007669"/>
    <property type="project" value="UniProtKB-KW"/>
</dbReference>
<dbReference type="AlphaFoldDB" id="A0AAV1IDS5"/>
<dbReference type="InterPro" id="IPR024926">
    <property type="entry name" value="NOG1"/>
</dbReference>
<name>A0AAV1IDS5_9CHLO</name>
<feature type="region of interest" description="Disordered" evidence="7">
    <location>
        <begin position="593"/>
        <end position="671"/>
    </location>
</feature>
<dbReference type="FunFam" id="3.40.50.300:FF:000496">
    <property type="entry name" value="Nucleolar GTP-binding protein 1"/>
    <property type="match status" value="1"/>
</dbReference>
<dbReference type="SUPFAM" id="SSF52540">
    <property type="entry name" value="P-loop containing nucleoside triphosphate hydrolases"/>
    <property type="match status" value="1"/>
</dbReference>